<feature type="transmembrane region" description="Helical" evidence="1">
    <location>
        <begin position="7"/>
        <end position="25"/>
    </location>
</feature>
<comment type="caution">
    <text evidence="2">The sequence shown here is derived from an EMBL/GenBank/DDBJ whole genome shotgun (WGS) entry which is preliminary data.</text>
</comment>
<protein>
    <submittedName>
        <fullName evidence="2">Uncharacterized protein</fullName>
    </submittedName>
</protein>
<feature type="transmembrane region" description="Helical" evidence="1">
    <location>
        <begin position="31"/>
        <end position="53"/>
    </location>
</feature>
<keyword evidence="1" id="KW-0812">Transmembrane</keyword>
<proteinExistence type="predicted"/>
<feature type="transmembrane region" description="Helical" evidence="1">
    <location>
        <begin position="65"/>
        <end position="88"/>
    </location>
</feature>
<keyword evidence="1" id="KW-0472">Membrane</keyword>
<evidence type="ECO:0000313" key="2">
    <source>
        <dbReference type="EMBL" id="KMQ71816.1"/>
    </source>
</evidence>
<gene>
    <name evidence="2" type="ORF">ACM44_06320</name>
</gene>
<evidence type="ECO:0000313" key="3">
    <source>
        <dbReference type="Proteomes" id="UP000035900"/>
    </source>
</evidence>
<dbReference type="AlphaFoldDB" id="A0A0J7J173"/>
<sequence length="94" mass="11299">MEQYQKIIVVCLLIYISFVILIKFINKKIEIIKLIIISILFLILISIISIMVLRYIHRDEPYQGLIYLFYFLEANIYYLIACTIFIILCKVFKK</sequence>
<dbReference type="EMBL" id="LFNG01000006">
    <property type="protein sequence ID" value="KMQ71816.1"/>
    <property type="molecule type" value="Genomic_DNA"/>
</dbReference>
<name>A0A0J7J173_9FLAO</name>
<dbReference type="STRING" id="1304281.ACM44_06320"/>
<keyword evidence="1" id="KW-1133">Transmembrane helix</keyword>
<dbReference type="Proteomes" id="UP000035900">
    <property type="component" value="Unassembled WGS sequence"/>
</dbReference>
<organism evidence="2 3">
    <name type="scientific">Chryseobacterium koreense CCUG 49689</name>
    <dbReference type="NCBI Taxonomy" id="1304281"/>
    <lineage>
        <taxon>Bacteria</taxon>
        <taxon>Pseudomonadati</taxon>
        <taxon>Bacteroidota</taxon>
        <taxon>Flavobacteriia</taxon>
        <taxon>Flavobacteriales</taxon>
        <taxon>Weeksellaceae</taxon>
        <taxon>Chryseobacterium group</taxon>
        <taxon>Chryseobacterium</taxon>
    </lineage>
</organism>
<accession>A0A0J7J173</accession>
<reference evidence="2 3" key="1">
    <citation type="journal article" date="2004" name="Int. J. Syst. Evol. Microbiol.">
        <title>Kaistella koreensis gen. nov., sp. nov., a novel member of the Chryseobacterium-Bergeyella-Riemerella branch.</title>
        <authorList>
            <person name="Kim M.K."/>
            <person name="Im W.T."/>
            <person name="Shin Y.K."/>
            <person name="Lim J.H."/>
            <person name="Kim S.H."/>
            <person name="Lee B.C."/>
            <person name="Park M.Y."/>
            <person name="Lee K.Y."/>
            <person name="Lee S.T."/>
        </authorList>
    </citation>
    <scope>NUCLEOTIDE SEQUENCE [LARGE SCALE GENOMIC DNA]</scope>
    <source>
        <strain evidence="2 3">CCUG 49689</strain>
    </source>
</reference>
<dbReference type="PATRIC" id="fig|1304281.5.peg.1355"/>
<keyword evidence="3" id="KW-1185">Reference proteome</keyword>
<evidence type="ECO:0000256" key="1">
    <source>
        <dbReference type="SAM" id="Phobius"/>
    </source>
</evidence>